<protein>
    <submittedName>
        <fullName evidence="1">Uncharacterized protein</fullName>
    </submittedName>
</protein>
<reference evidence="1 2" key="1">
    <citation type="journal article" date="2016" name="Nat. Commun.">
        <title>Thousands of microbial genomes shed light on interconnected biogeochemical processes in an aquifer system.</title>
        <authorList>
            <person name="Anantharaman K."/>
            <person name="Brown C.T."/>
            <person name="Hug L.A."/>
            <person name="Sharon I."/>
            <person name="Castelle C.J."/>
            <person name="Probst A.J."/>
            <person name="Thomas B.C."/>
            <person name="Singh A."/>
            <person name="Wilkins M.J."/>
            <person name="Karaoz U."/>
            <person name="Brodie E.L."/>
            <person name="Williams K.H."/>
            <person name="Hubbard S.S."/>
            <person name="Banfield J.F."/>
        </authorList>
    </citation>
    <scope>NUCLEOTIDE SEQUENCE [LARGE SCALE GENOMIC DNA]</scope>
</reference>
<proteinExistence type="predicted"/>
<gene>
    <name evidence="1" type="ORF">A2720_03360</name>
</gene>
<comment type="caution">
    <text evidence="1">The sequence shown here is derived from an EMBL/GenBank/DDBJ whole genome shotgun (WGS) entry which is preliminary data.</text>
</comment>
<name>A0A1F5NUF5_9BACT</name>
<organism evidence="1 2">
    <name type="scientific">Candidatus Doudnabacteria bacterium RIFCSPHIGHO2_01_FULL_46_24</name>
    <dbReference type="NCBI Taxonomy" id="1817825"/>
    <lineage>
        <taxon>Bacteria</taxon>
        <taxon>Candidatus Doudnaibacteriota</taxon>
    </lineage>
</organism>
<dbReference type="Proteomes" id="UP000178892">
    <property type="component" value="Unassembled WGS sequence"/>
</dbReference>
<dbReference type="EMBL" id="MFEL01000009">
    <property type="protein sequence ID" value="OGE81278.1"/>
    <property type="molecule type" value="Genomic_DNA"/>
</dbReference>
<evidence type="ECO:0000313" key="1">
    <source>
        <dbReference type="EMBL" id="OGE81278.1"/>
    </source>
</evidence>
<dbReference type="AlphaFoldDB" id="A0A1F5NUF5"/>
<accession>A0A1F5NUF5</accession>
<sequence length="72" mass="8573">MKDERNLGQEDQEHPHNKLAIELESIAKYYGNHQEIFDRIIDRMEDKESVLRFLKEAASRLEARMESSKPKE</sequence>
<evidence type="ECO:0000313" key="2">
    <source>
        <dbReference type="Proteomes" id="UP000178892"/>
    </source>
</evidence>